<accession>A0A1J1LSA3</accession>
<evidence type="ECO:0000259" key="1">
    <source>
        <dbReference type="Pfam" id="PF05685"/>
    </source>
</evidence>
<gene>
    <name evidence="2" type="ORF">PL9214670114</name>
</gene>
<name>A0A1J1LSA3_9CYAN</name>
<dbReference type="InterPro" id="IPR011335">
    <property type="entry name" value="Restrct_endonuc-II-like"/>
</dbReference>
<evidence type="ECO:0000313" key="2">
    <source>
        <dbReference type="EMBL" id="CUR35488.1"/>
    </source>
</evidence>
<dbReference type="SUPFAM" id="SSF52980">
    <property type="entry name" value="Restriction endonuclease-like"/>
    <property type="match status" value="1"/>
</dbReference>
<dbReference type="AlphaFoldDB" id="A0A1J1LSA3"/>
<dbReference type="OrthoDB" id="526759at2"/>
<dbReference type="Gene3D" id="3.90.1570.10">
    <property type="entry name" value="tt1808, chain A"/>
    <property type="match status" value="1"/>
</dbReference>
<dbReference type="CDD" id="cd06260">
    <property type="entry name" value="DUF820-like"/>
    <property type="match status" value="1"/>
</dbReference>
<dbReference type="STRING" id="671072.PL9214670114"/>
<reference evidence="3" key="1">
    <citation type="submission" date="2015-10" db="EMBL/GenBank/DDBJ databases">
        <authorList>
            <person name="Regsiter A."/>
            <person name="william w."/>
        </authorList>
    </citation>
    <scope>NUCLEOTIDE SEQUENCE [LARGE SCALE GENOMIC DNA]</scope>
</reference>
<dbReference type="Pfam" id="PF05685">
    <property type="entry name" value="Uma2"/>
    <property type="match status" value="1"/>
</dbReference>
<evidence type="ECO:0000313" key="3">
    <source>
        <dbReference type="Proteomes" id="UP000184315"/>
    </source>
</evidence>
<dbReference type="Proteomes" id="UP000184315">
    <property type="component" value="Unassembled WGS sequence"/>
</dbReference>
<dbReference type="RefSeq" id="WP_072722448.1">
    <property type="nucleotide sequence ID" value="NZ_LN889815.1"/>
</dbReference>
<proteinExistence type="predicted"/>
<dbReference type="EMBL" id="CZDF01000174">
    <property type="protein sequence ID" value="CUR35488.1"/>
    <property type="molecule type" value="Genomic_DNA"/>
</dbReference>
<dbReference type="InterPro" id="IPR008538">
    <property type="entry name" value="Uma2"/>
</dbReference>
<keyword evidence="3" id="KW-1185">Reference proteome</keyword>
<sequence length="467" mass="53235">MTSNLFNEFIDAGPEAKLELIESKLIVGNTLVGSRLLLKQILTGWGARAAIALAPIQHWLEALRLTYNGPIPPGLDSTETIATTLQTWAASFPYQPQDLLPGSRGEENYHNPIRSYISHSFWEIAEKLGGQSFSRDFVMRLGNNGFTPDILLFLGPPRNTLREYYLEGPAEMVLEVLRPGHEYADRIIKRDYYAAGGVPEYIILNPARKEIEFWHLIDGKYERMAPDPSGCYRPQSVPGLVFLPDNLWREDEDWYRWPQDPPIVYIEGTQPESRRLRTVENGLDWGCLPFNPQLQLEPVPISFEQYIAWCPEAKFEFWDGKPQIGGKEGIRNLIGMLLMTCGLADALKVLSPVEWVTALLETETLRQQDAQRKAVWWDLARQAATLLRSKYGVTRLGVIGDLVKPEPLNFWSEITLVVWDLPERKGYEIYQDLSNLSKEPEINLIEAESKYATLAQQQSISQFLVEI</sequence>
<feature type="domain" description="Putative restriction endonuclease" evidence="1">
    <location>
        <begin position="108"/>
        <end position="226"/>
    </location>
</feature>
<dbReference type="PANTHER" id="PTHR34107:SF4">
    <property type="entry name" value="SLL1222 PROTEIN"/>
    <property type="match status" value="1"/>
</dbReference>
<organism evidence="2 3">
    <name type="scientific">Planktothrix tepida PCC 9214</name>
    <dbReference type="NCBI Taxonomy" id="671072"/>
    <lineage>
        <taxon>Bacteria</taxon>
        <taxon>Bacillati</taxon>
        <taxon>Cyanobacteriota</taxon>
        <taxon>Cyanophyceae</taxon>
        <taxon>Oscillatoriophycideae</taxon>
        <taxon>Oscillatoriales</taxon>
        <taxon>Microcoleaceae</taxon>
        <taxon>Planktothrix</taxon>
    </lineage>
</organism>
<dbReference type="PANTHER" id="PTHR34107">
    <property type="entry name" value="SLL0198 PROTEIN-RELATED"/>
    <property type="match status" value="1"/>
</dbReference>
<dbReference type="InterPro" id="IPR012296">
    <property type="entry name" value="Nuclease_put_TT1808"/>
</dbReference>
<protein>
    <recommendedName>
        <fullName evidence="1">Putative restriction endonuclease domain-containing protein</fullName>
    </recommendedName>
</protein>